<organism evidence="1">
    <name type="scientific">Vigna angularis var. angularis</name>
    <dbReference type="NCBI Taxonomy" id="157739"/>
    <lineage>
        <taxon>Eukaryota</taxon>
        <taxon>Viridiplantae</taxon>
        <taxon>Streptophyta</taxon>
        <taxon>Embryophyta</taxon>
        <taxon>Tracheophyta</taxon>
        <taxon>Spermatophyta</taxon>
        <taxon>Magnoliopsida</taxon>
        <taxon>eudicotyledons</taxon>
        <taxon>Gunneridae</taxon>
        <taxon>Pentapetalae</taxon>
        <taxon>rosids</taxon>
        <taxon>fabids</taxon>
        <taxon>Fabales</taxon>
        <taxon>Fabaceae</taxon>
        <taxon>Papilionoideae</taxon>
        <taxon>50 kb inversion clade</taxon>
        <taxon>NPAAA clade</taxon>
        <taxon>indigoferoid/millettioid clade</taxon>
        <taxon>Phaseoleae</taxon>
        <taxon>Vigna</taxon>
    </lineage>
</organism>
<reference evidence="1" key="1">
    <citation type="journal article" date="2015" name="Sci. Rep.">
        <title>The power of single molecule real-time sequencing technology in the de novo assembly of a eukaryotic genome.</title>
        <authorList>
            <person name="Sakai H."/>
            <person name="Naito K."/>
            <person name="Ogiso-Tanaka E."/>
            <person name="Takahashi Y."/>
            <person name="Iseki K."/>
            <person name="Muto C."/>
            <person name="Satou K."/>
            <person name="Teruya K."/>
            <person name="Shiroma A."/>
            <person name="Shimoji M."/>
            <person name="Hirano T."/>
            <person name="Itoh T."/>
            <person name="Kaga A."/>
            <person name="Tomooka N."/>
        </authorList>
    </citation>
    <scope>NUCLEOTIDE SEQUENCE</scope>
</reference>
<sequence length="77" mass="8565">PDQSIQLLRRTLRYPKGPWGPTDPPCIPTGYFSRVTAFSNCSISSLSTDEKLWRMKTVEAAMDGNSCQLLFADVGIK</sequence>
<protein>
    <submittedName>
        <fullName evidence="1">Uncharacterized protein</fullName>
    </submittedName>
</protein>
<feature type="non-terminal residue" evidence="1">
    <location>
        <position position="1"/>
    </location>
</feature>
<dbReference type="EMBL" id="AP017038">
    <property type="protein sequence ID" value="BAU03820.1"/>
    <property type="molecule type" value="Genomic_DNA"/>
</dbReference>
<name>A0A0S3TFE9_PHAAN</name>
<accession>A0A0S3TFE9</accession>
<dbReference type="AlphaFoldDB" id="A0A0S3TFE9"/>
<proteinExistence type="predicted"/>
<gene>
    <name evidence="1" type="primary">Vigan.UMG190600</name>
    <name evidence="1" type="ORF">VIGAN_UM190600</name>
</gene>
<evidence type="ECO:0000313" key="1">
    <source>
        <dbReference type="EMBL" id="BAU03820.1"/>
    </source>
</evidence>